<keyword evidence="3 6" id="KW-0812">Transmembrane</keyword>
<keyword evidence="5 6" id="KW-0472">Membrane</keyword>
<evidence type="ECO:0000313" key="9">
    <source>
        <dbReference type="EMBL" id="KAK7255812.1"/>
    </source>
</evidence>
<evidence type="ECO:0000256" key="7">
    <source>
        <dbReference type="SAM" id="MobiDB-lite"/>
    </source>
</evidence>
<dbReference type="AlphaFoldDB" id="A0AAN9EE53"/>
<feature type="transmembrane region" description="Helical" evidence="6">
    <location>
        <begin position="196"/>
        <end position="215"/>
    </location>
</feature>
<evidence type="ECO:0000259" key="8">
    <source>
        <dbReference type="Pfam" id="PF00892"/>
    </source>
</evidence>
<dbReference type="Proteomes" id="UP001372338">
    <property type="component" value="Unassembled WGS sequence"/>
</dbReference>
<gene>
    <name evidence="9" type="ORF">RIF29_29234</name>
</gene>
<dbReference type="EMBL" id="JAYWIO010000006">
    <property type="protein sequence ID" value="KAK7255812.1"/>
    <property type="molecule type" value="Genomic_DNA"/>
</dbReference>
<evidence type="ECO:0000256" key="5">
    <source>
        <dbReference type="ARBA" id="ARBA00023136"/>
    </source>
</evidence>
<name>A0AAN9EE53_CROPI</name>
<dbReference type="GO" id="GO:0016020">
    <property type="term" value="C:membrane"/>
    <property type="evidence" value="ECO:0007669"/>
    <property type="project" value="UniProtKB-SubCell"/>
</dbReference>
<proteinExistence type="inferred from homology"/>
<dbReference type="GO" id="GO:0022857">
    <property type="term" value="F:transmembrane transporter activity"/>
    <property type="evidence" value="ECO:0007669"/>
    <property type="project" value="InterPro"/>
</dbReference>
<dbReference type="SUPFAM" id="SSF103481">
    <property type="entry name" value="Multidrug resistance efflux transporter EmrE"/>
    <property type="match status" value="1"/>
</dbReference>
<evidence type="ECO:0000256" key="1">
    <source>
        <dbReference type="ARBA" id="ARBA00004141"/>
    </source>
</evidence>
<feature type="compositionally biased region" description="Basic and acidic residues" evidence="7">
    <location>
        <begin position="335"/>
        <end position="344"/>
    </location>
</feature>
<dbReference type="InterPro" id="IPR037185">
    <property type="entry name" value="EmrE-like"/>
</dbReference>
<dbReference type="Pfam" id="PF00892">
    <property type="entry name" value="EamA"/>
    <property type="match status" value="1"/>
</dbReference>
<evidence type="ECO:0000256" key="4">
    <source>
        <dbReference type="ARBA" id="ARBA00022989"/>
    </source>
</evidence>
<dbReference type="InterPro" id="IPR000620">
    <property type="entry name" value="EamA_dom"/>
</dbReference>
<feature type="transmembrane region" description="Helical" evidence="6">
    <location>
        <begin position="83"/>
        <end position="105"/>
    </location>
</feature>
<feature type="region of interest" description="Disordered" evidence="7">
    <location>
        <begin position="335"/>
        <end position="377"/>
    </location>
</feature>
<evidence type="ECO:0000256" key="6">
    <source>
        <dbReference type="RuleBase" id="RU363077"/>
    </source>
</evidence>
<dbReference type="PANTHER" id="PTHR31218">
    <property type="entry name" value="WAT1-RELATED PROTEIN"/>
    <property type="match status" value="1"/>
</dbReference>
<keyword evidence="10" id="KW-1185">Reference proteome</keyword>
<organism evidence="9 10">
    <name type="scientific">Crotalaria pallida</name>
    <name type="common">Smooth rattlebox</name>
    <name type="synonym">Crotalaria striata</name>
    <dbReference type="NCBI Taxonomy" id="3830"/>
    <lineage>
        <taxon>Eukaryota</taxon>
        <taxon>Viridiplantae</taxon>
        <taxon>Streptophyta</taxon>
        <taxon>Embryophyta</taxon>
        <taxon>Tracheophyta</taxon>
        <taxon>Spermatophyta</taxon>
        <taxon>Magnoliopsida</taxon>
        <taxon>eudicotyledons</taxon>
        <taxon>Gunneridae</taxon>
        <taxon>Pentapetalae</taxon>
        <taxon>rosids</taxon>
        <taxon>fabids</taxon>
        <taxon>Fabales</taxon>
        <taxon>Fabaceae</taxon>
        <taxon>Papilionoideae</taxon>
        <taxon>50 kb inversion clade</taxon>
        <taxon>genistoids sensu lato</taxon>
        <taxon>core genistoids</taxon>
        <taxon>Crotalarieae</taxon>
        <taxon>Crotalaria</taxon>
    </lineage>
</organism>
<reference evidence="9 10" key="1">
    <citation type="submission" date="2024-01" db="EMBL/GenBank/DDBJ databases">
        <title>The genomes of 5 underutilized Papilionoideae crops provide insights into root nodulation and disease resistanc.</title>
        <authorList>
            <person name="Yuan L."/>
        </authorList>
    </citation>
    <scope>NUCLEOTIDE SEQUENCE [LARGE SCALE GENOMIC DNA]</scope>
    <source>
        <strain evidence="9">ZHUSHIDOU_FW_LH</strain>
        <tissue evidence="9">Leaf</tissue>
    </source>
</reference>
<evidence type="ECO:0000256" key="3">
    <source>
        <dbReference type="ARBA" id="ARBA00022692"/>
    </source>
</evidence>
<feature type="transmembrane region" description="Helical" evidence="6">
    <location>
        <begin position="284"/>
        <end position="303"/>
    </location>
</feature>
<feature type="transmembrane region" description="Helical" evidence="6">
    <location>
        <begin position="117"/>
        <end position="135"/>
    </location>
</feature>
<evidence type="ECO:0000313" key="10">
    <source>
        <dbReference type="Proteomes" id="UP001372338"/>
    </source>
</evidence>
<feature type="transmembrane region" description="Helical" evidence="6">
    <location>
        <begin position="259"/>
        <end position="278"/>
    </location>
</feature>
<comment type="similarity">
    <text evidence="2 6">Belongs to the drug/metabolite transporter (DMT) superfamily. Plant drug/metabolite exporter (P-DME) (TC 2.A.7.4) family.</text>
</comment>
<keyword evidence="4 6" id="KW-1133">Transmembrane helix</keyword>
<sequence>MKDMRGVLQELKPALLMVLTQITSASTNMLYKVALNDGVSIRVVTAYRLTFATAFAVLLALIFERGSLFHNLFFGSIAFISATYSTAISNLIPVVTFVLAFFCGLEKLNIRTLAGNAKVFGTIIGIGGSMLLTFVKGPETNIWTFHIHLLHKHGALHSESSRNKILGILCAFGSCFSYAIWLIIQTSMSKEYSSHYSATALMSIMGALQSAVFALCVEKDWSQWKLGWNIMLLTAAYAGFVSCLTVSITAYCVRGKGPLYASIFSPLSLVIVAIAANLMLDENLYLGSIIGAVLIVGGLYMVLWGKSKENTVVPTMAKETIQEVEAIEIVVTPTVEHDNNDRSNNRQSNDATDEHEITEIENDGKEEDIASKKFSKT</sequence>
<feature type="domain" description="EamA" evidence="8">
    <location>
        <begin position="166"/>
        <end position="303"/>
    </location>
</feature>
<protein>
    <recommendedName>
        <fullName evidence="6">WAT1-related protein</fullName>
    </recommendedName>
</protein>
<comment type="caution">
    <text evidence="9">The sequence shown here is derived from an EMBL/GenBank/DDBJ whole genome shotgun (WGS) entry which is preliminary data.</text>
</comment>
<dbReference type="InterPro" id="IPR030184">
    <property type="entry name" value="WAT1-related"/>
</dbReference>
<feature type="transmembrane region" description="Helical" evidence="6">
    <location>
        <begin position="227"/>
        <end position="252"/>
    </location>
</feature>
<accession>A0AAN9EE53</accession>
<evidence type="ECO:0000256" key="2">
    <source>
        <dbReference type="ARBA" id="ARBA00007635"/>
    </source>
</evidence>
<feature type="transmembrane region" description="Helical" evidence="6">
    <location>
        <begin position="165"/>
        <end position="184"/>
    </location>
</feature>
<feature type="transmembrane region" description="Helical" evidence="6">
    <location>
        <begin position="46"/>
        <end position="63"/>
    </location>
</feature>
<comment type="subcellular location">
    <subcellularLocation>
        <location evidence="1 6">Membrane</location>
        <topology evidence="1 6">Multi-pass membrane protein</topology>
    </subcellularLocation>
</comment>